<protein>
    <submittedName>
        <fullName evidence="2">Uncharacterized protein</fullName>
    </submittedName>
</protein>
<proteinExistence type="predicted"/>
<dbReference type="Proteomes" id="UP001152024">
    <property type="component" value="Unassembled WGS sequence"/>
</dbReference>
<comment type="caution">
    <text evidence="2">The sequence shown here is derived from an EMBL/GenBank/DDBJ whole genome shotgun (WGS) entry which is preliminary data.</text>
</comment>
<keyword evidence="1" id="KW-0732">Signal</keyword>
<gene>
    <name evidence="2" type="ORF">NW768_011469</name>
</gene>
<dbReference type="EMBL" id="JAOQBH010000029">
    <property type="protein sequence ID" value="KAJ4113939.1"/>
    <property type="molecule type" value="Genomic_DNA"/>
</dbReference>
<evidence type="ECO:0000313" key="2">
    <source>
        <dbReference type="EMBL" id="KAJ4113939.1"/>
    </source>
</evidence>
<accession>A0ABQ8QY29</accession>
<keyword evidence="3" id="KW-1185">Reference proteome</keyword>
<name>A0ABQ8QY29_FUSEQ</name>
<feature type="chain" id="PRO_5047284194" evidence="1">
    <location>
        <begin position="21"/>
        <end position="71"/>
    </location>
</feature>
<evidence type="ECO:0000256" key="1">
    <source>
        <dbReference type="SAM" id="SignalP"/>
    </source>
</evidence>
<organism evidence="2 3">
    <name type="scientific">Fusarium equiseti</name>
    <name type="common">Fusarium scirpi</name>
    <dbReference type="NCBI Taxonomy" id="61235"/>
    <lineage>
        <taxon>Eukaryota</taxon>
        <taxon>Fungi</taxon>
        <taxon>Dikarya</taxon>
        <taxon>Ascomycota</taxon>
        <taxon>Pezizomycotina</taxon>
        <taxon>Sordariomycetes</taxon>
        <taxon>Hypocreomycetidae</taxon>
        <taxon>Hypocreales</taxon>
        <taxon>Nectriaceae</taxon>
        <taxon>Fusarium</taxon>
        <taxon>Fusarium incarnatum-equiseti species complex</taxon>
    </lineage>
</organism>
<evidence type="ECO:0000313" key="3">
    <source>
        <dbReference type="Proteomes" id="UP001152024"/>
    </source>
</evidence>
<feature type="signal peptide" evidence="1">
    <location>
        <begin position="1"/>
        <end position="20"/>
    </location>
</feature>
<sequence>MVTFTMTMILMISTILPVLRELLPEDIEQGIVTGKRNLLRFSQSVTQFEWHMKVLENLDSARQARIGRIRT</sequence>
<reference evidence="2" key="1">
    <citation type="submission" date="2022-09" db="EMBL/GenBank/DDBJ databases">
        <title>Fusarium specimens isolated from Avocado Roots.</title>
        <authorList>
            <person name="Stajich J."/>
            <person name="Roper C."/>
            <person name="Heimlech-Rivalta G."/>
        </authorList>
    </citation>
    <scope>NUCLEOTIDE SEQUENCE</scope>
    <source>
        <strain evidence="2">CF00095</strain>
    </source>
</reference>